<dbReference type="PANTHER" id="PTHR10903:SF184">
    <property type="entry name" value="GTP-BINDING PROTEIN A"/>
    <property type="match status" value="1"/>
</dbReference>
<dbReference type="Pfam" id="PF04548">
    <property type="entry name" value="AIG1"/>
    <property type="match status" value="1"/>
</dbReference>
<dbReference type="Proteomes" id="UP001519460">
    <property type="component" value="Unassembled WGS sequence"/>
</dbReference>
<name>A0ABD0JVU4_9CAEN</name>
<dbReference type="InterPro" id="IPR006703">
    <property type="entry name" value="G_AIG1"/>
</dbReference>
<dbReference type="InterPro" id="IPR045058">
    <property type="entry name" value="GIMA/IAN/Toc"/>
</dbReference>
<feature type="domain" description="AIG1-type G" evidence="5">
    <location>
        <begin position="11"/>
        <end position="218"/>
    </location>
</feature>
<gene>
    <name evidence="6" type="ORF">BaRGS_00029968</name>
</gene>
<evidence type="ECO:0000313" key="7">
    <source>
        <dbReference type="Proteomes" id="UP001519460"/>
    </source>
</evidence>
<dbReference type="FunFam" id="3.40.50.300:FF:000840">
    <property type="entry name" value="Immune-associated nucleotide-binding protein 9"/>
    <property type="match status" value="1"/>
</dbReference>
<feature type="coiled-coil region" evidence="4">
    <location>
        <begin position="152"/>
        <end position="179"/>
    </location>
</feature>
<protein>
    <recommendedName>
        <fullName evidence="5">AIG1-type G domain-containing protein</fullName>
    </recommendedName>
</protein>
<evidence type="ECO:0000256" key="1">
    <source>
        <dbReference type="ARBA" id="ARBA00008535"/>
    </source>
</evidence>
<comment type="similarity">
    <text evidence="1">Belongs to the TRAFAC class TrmE-Era-EngA-EngB-Septin-like GTPase superfamily. AIG1/Toc34/Toc159-like paraseptin GTPase family. IAN subfamily.</text>
</comment>
<dbReference type="PANTHER" id="PTHR10903">
    <property type="entry name" value="GTPASE, IMAP FAMILY MEMBER-RELATED"/>
    <property type="match status" value="1"/>
</dbReference>
<evidence type="ECO:0000256" key="2">
    <source>
        <dbReference type="ARBA" id="ARBA00022741"/>
    </source>
</evidence>
<comment type="caution">
    <text evidence="6">The sequence shown here is derived from an EMBL/GenBank/DDBJ whole genome shotgun (WGS) entry which is preliminary data.</text>
</comment>
<evidence type="ECO:0000256" key="3">
    <source>
        <dbReference type="ARBA" id="ARBA00023134"/>
    </source>
</evidence>
<organism evidence="6 7">
    <name type="scientific">Batillaria attramentaria</name>
    <dbReference type="NCBI Taxonomy" id="370345"/>
    <lineage>
        <taxon>Eukaryota</taxon>
        <taxon>Metazoa</taxon>
        <taxon>Spiralia</taxon>
        <taxon>Lophotrochozoa</taxon>
        <taxon>Mollusca</taxon>
        <taxon>Gastropoda</taxon>
        <taxon>Caenogastropoda</taxon>
        <taxon>Sorbeoconcha</taxon>
        <taxon>Cerithioidea</taxon>
        <taxon>Batillariidae</taxon>
        <taxon>Batillaria</taxon>
    </lineage>
</organism>
<accession>A0ABD0JVU4</accession>
<keyword evidence="3" id="KW-0342">GTP-binding</keyword>
<dbReference type="InterPro" id="IPR027417">
    <property type="entry name" value="P-loop_NTPase"/>
</dbReference>
<proteinExistence type="inferred from homology"/>
<keyword evidence="4" id="KW-0175">Coiled coil</keyword>
<dbReference type="AlphaFoldDB" id="A0ABD0JVU4"/>
<evidence type="ECO:0000313" key="6">
    <source>
        <dbReference type="EMBL" id="KAK7478757.1"/>
    </source>
</evidence>
<keyword evidence="7" id="KW-1185">Reference proteome</keyword>
<dbReference type="EMBL" id="JACVVK020000317">
    <property type="protein sequence ID" value="KAK7478757.1"/>
    <property type="molecule type" value="Genomic_DNA"/>
</dbReference>
<dbReference type="SUPFAM" id="SSF52540">
    <property type="entry name" value="P-loop containing nucleoside triphosphate hydrolases"/>
    <property type="match status" value="1"/>
</dbReference>
<evidence type="ECO:0000256" key="4">
    <source>
        <dbReference type="SAM" id="Coils"/>
    </source>
</evidence>
<keyword evidence="2" id="KW-0547">Nucleotide-binding</keyword>
<evidence type="ECO:0000259" key="5">
    <source>
        <dbReference type="PROSITE" id="PS51720"/>
    </source>
</evidence>
<dbReference type="Gene3D" id="3.40.50.300">
    <property type="entry name" value="P-loop containing nucleotide triphosphate hydrolases"/>
    <property type="match status" value="1"/>
</dbReference>
<sequence>MLVMLLKLVAPKYFKILLLGKTGNGKSSVGNRILGKEEFSVACGINSETKYCCMRYAKRDSNTLIQIVDTPGVSDTHHNHEDILREISKFTATMSPGPDAILMVVSGIHRFTEEEYKAYLEAKKLFGEDVASRTIIVFTGGDELQRKGVRIEDQIEKGSDNLKQMMKELDNRYIVLNNNASDEGEKRKQITELFSSIEGVRKSVGTQTFNSPMMNDVGKLADEAAEKVAEDKKLPKADARRRWNEDVMKVGTEESAKEPYKFAEVKDKVKHETNKNKVVVKLCVIL</sequence>
<dbReference type="PROSITE" id="PS51720">
    <property type="entry name" value="G_AIG1"/>
    <property type="match status" value="1"/>
</dbReference>
<dbReference type="GO" id="GO:0005525">
    <property type="term" value="F:GTP binding"/>
    <property type="evidence" value="ECO:0007669"/>
    <property type="project" value="UniProtKB-KW"/>
</dbReference>
<reference evidence="6 7" key="1">
    <citation type="journal article" date="2023" name="Sci. Data">
        <title>Genome assembly of the Korean intertidal mud-creeper Batillaria attramentaria.</title>
        <authorList>
            <person name="Patra A.K."/>
            <person name="Ho P.T."/>
            <person name="Jun S."/>
            <person name="Lee S.J."/>
            <person name="Kim Y."/>
            <person name="Won Y.J."/>
        </authorList>
    </citation>
    <scope>NUCLEOTIDE SEQUENCE [LARGE SCALE GENOMIC DNA]</scope>
    <source>
        <strain evidence="6">Wonlab-2016</strain>
    </source>
</reference>